<protein>
    <submittedName>
        <fullName evidence="1">Nonstructural protein</fullName>
    </submittedName>
</protein>
<dbReference type="KEGG" id="vg:80549697"/>
<name>A0A482KCP2_9VIRU</name>
<keyword evidence="2" id="KW-1185">Reference proteome</keyword>
<proteinExistence type="predicted"/>
<dbReference type="Proteomes" id="UP000501840">
    <property type="component" value="Genome"/>
</dbReference>
<gene>
    <name evidence="1" type="primary">NSs</name>
</gene>
<dbReference type="InterPro" id="IPR039434">
    <property type="entry name" value="NSs-like"/>
</dbReference>
<accession>A0A482KCP2</accession>
<reference evidence="1" key="1">
    <citation type="journal article" date="2019" name="J. Gen. Virol.">
        <title>Diverse novel phleboviruses in Lutzomyia sandflies from the Panama Canal area, Central Panama.</title>
        <authorList>
            <person name="Marklewitz M."/>
            <person name="Dutari L.C."/>
            <person name="Paraskevopoulou S."/>
            <person name="Page R.A."/>
            <person name="Loaiza J.R."/>
            <person name="Junglen S."/>
        </authorList>
    </citation>
    <scope>NUCLEOTIDE SEQUENCE [LARGE SCALE GENOMIC DNA]</scope>
    <source>
        <strain evidence="1">SP1683-PA-2014</strain>
    </source>
</reference>
<dbReference type="RefSeq" id="YP_010839737.1">
    <property type="nucleotide sequence ID" value="NC_078080.1"/>
</dbReference>
<dbReference type="Pfam" id="PF11073">
    <property type="entry name" value="NSs"/>
    <property type="match status" value="1"/>
</dbReference>
<evidence type="ECO:0000313" key="1">
    <source>
        <dbReference type="EMBL" id="QBQ01761.1"/>
    </source>
</evidence>
<dbReference type="EMBL" id="MK524343">
    <property type="protein sequence ID" value="QBQ01761.1"/>
    <property type="molecule type" value="Genomic_RNA"/>
</dbReference>
<evidence type="ECO:0000313" key="2">
    <source>
        <dbReference type="Proteomes" id="UP000501840"/>
    </source>
</evidence>
<sequence>MNFMFKYPVVTRDSFSMGRPFVNYVSYNKATSFEVSSMIGAEFPLKIFKSSLDSRPRLQDFYSKGQMPRSWGLQYESQVSTPSPRVFEGLAFGLSRIDDANYGKFNEPLIKKAISWPLGYPSHVFFSLLVNKSDLGEWVHPSMLMTEILRLGKSLSPEESIVRVHKKILRKAHDMGLDTRIFTGENIISEIVHIQCLRMIYASRKEMCSGILHSPMYTLIRSFDCYPFTTYCPEFHFLDEDDKTIADNEDAEMSAALSFLKL</sequence>
<organism evidence="1 2">
    <name type="scientific">Pena Blanca virus</name>
    <dbReference type="NCBI Taxonomy" id="2559112"/>
    <lineage>
        <taxon>Viruses</taxon>
        <taxon>Riboviria</taxon>
        <taxon>Orthornavirae</taxon>
        <taxon>Negarnaviricota</taxon>
        <taxon>Polyploviricotina</taxon>
        <taxon>Bunyaviricetes</taxon>
        <taxon>Hareavirales</taxon>
        <taxon>Phenuiviridae</taxon>
        <taxon>Phlebovirus</taxon>
        <taxon>Phlebovirus penablancaense</taxon>
    </lineage>
</organism>
<dbReference type="GeneID" id="80549697"/>